<keyword evidence="7" id="KW-1185">Reference proteome</keyword>
<reference evidence="5" key="3">
    <citation type="submission" date="2015-03" db="EMBL/GenBank/DDBJ databases">
        <authorList>
            <person name="Murphy D."/>
        </authorList>
    </citation>
    <scope>NUCLEOTIDE SEQUENCE [LARGE SCALE GENOMIC DNA]</scope>
    <source>
        <strain evidence="5">A125KOH2</strain>
    </source>
</reference>
<dbReference type="STRING" id="1288385.ERS137968_03964"/>
<dbReference type="SUPFAM" id="SSF53822">
    <property type="entry name" value="Periplasmic binding protein-like I"/>
    <property type="match status" value="1"/>
</dbReference>
<dbReference type="InterPro" id="IPR046335">
    <property type="entry name" value="LacI/GalR-like_sensor"/>
</dbReference>
<dbReference type="InterPro" id="IPR028082">
    <property type="entry name" value="Peripla_BP_I"/>
</dbReference>
<gene>
    <name evidence="5" type="primary">ccpA_2</name>
    <name evidence="5" type="ORF">ERS008529_02977</name>
    <name evidence="6" type="ORF">ERS137968_03964</name>
</gene>
<evidence type="ECO:0000256" key="1">
    <source>
        <dbReference type="ARBA" id="ARBA00023015"/>
    </source>
</evidence>
<protein>
    <submittedName>
        <fullName evidence="5">LacI family transcriptional regulatory protein</fullName>
    </submittedName>
</protein>
<evidence type="ECO:0000256" key="2">
    <source>
        <dbReference type="ARBA" id="ARBA00023125"/>
    </source>
</evidence>
<name>A0A0T9QDI9_9GAMM</name>
<evidence type="ECO:0000259" key="4">
    <source>
        <dbReference type="PROSITE" id="PS50932"/>
    </source>
</evidence>
<dbReference type="SMART" id="SM00354">
    <property type="entry name" value="HTH_LACI"/>
    <property type="match status" value="1"/>
</dbReference>
<dbReference type="AlphaFoldDB" id="A0A0T9QDI9"/>
<dbReference type="GO" id="GO:0000976">
    <property type="term" value="F:transcription cis-regulatory region binding"/>
    <property type="evidence" value="ECO:0007669"/>
    <property type="project" value="TreeGrafter"/>
</dbReference>
<dbReference type="EMBL" id="CQAZ01000026">
    <property type="protein sequence ID" value="CNI06873.1"/>
    <property type="molecule type" value="Genomic_DNA"/>
</dbReference>
<reference evidence="6 7" key="1">
    <citation type="submission" date="2015-03" db="EMBL/GenBank/DDBJ databases">
        <authorList>
            <consortium name="Pathogen Informatics"/>
            <person name="Murphy D."/>
        </authorList>
    </citation>
    <scope>NUCLEOTIDE SEQUENCE [LARGE SCALE GENOMIC DNA]</scope>
    <source>
        <strain evidence="7">type strain: CIP110230</strain>
        <strain evidence="6">Type strain: CIP110230</strain>
    </source>
</reference>
<sequence length="318" mass="34703">MSTINDVSRLAGVSKATVSRVLSGSRGVKETSRLAVLKAVEELHYRPNVIAQSLLSQSTGCIGVICAQENINQTTGYLYALEKHLSQHQKHLLLRFANNKAEVMQALDELTCGLCDDVLIIGARFPLNLSDESIILVDCMDVDATNSIHFDHAFAAETACNYLIKQGRRKIALINPDTSGYVEDVLLGYKRALENNFLPFNRDLIFMDSSSSSVALQVLLNSSATLNFNALLVADEQEAQSVIPQLQAFNKSVPDDIMVFSLAGSLHYPGIPTIPAIEYSMDAMAAKIVAWLNAKTKSVLGSYALRGDLIIPDMPGRK</sequence>
<evidence type="ECO:0000313" key="8">
    <source>
        <dbReference type="Proteomes" id="UP000045840"/>
    </source>
</evidence>
<dbReference type="GO" id="GO:0003700">
    <property type="term" value="F:DNA-binding transcription factor activity"/>
    <property type="evidence" value="ECO:0007669"/>
    <property type="project" value="TreeGrafter"/>
</dbReference>
<accession>A0A0T9QDI9</accession>
<evidence type="ECO:0000256" key="3">
    <source>
        <dbReference type="ARBA" id="ARBA00023163"/>
    </source>
</evidence>
<dbReference type="PANTHER" id="PTHR30146:SF67">
    <property type="entry name" value="HTH-TYPE TRANSCRIPTIONAL REGULATOR ASCG"/>
    <property type="match status" value="1"/>
</dbReference>
<dbReference type="CDD" id="cd06267">
    <property type="entry name" value="PBP1_LacI_sugar_binding-like"/>
    <property type="match status" value="1"/>
</dbReference>
<dbReference type="PANTHER" id="PTHR30146">
    <property type="entry name" value="LACI-RELATED TRANSCRIPTIONAL REPRESSOR"/>
    <property type="match status" value="1"/>
</dbReference>
<dbReference type="CDD" id="cd01392">
    <property type="entry name" value="HTH_LacI"/>
    <property type="match status" value="1"/>
</dbReference>
<dbReference type="RefSeq" id="WP_049613930.1">
    <property type="nucleotide sequence ID" value="NZ_CAWMMU010000026.1"/>
</dbReference>
<dbReference type="InterPro" id="IPR000843">
    <property type="entry name" value="HTH_LacI"/>
</dbReference>
<evidence type="ECO:0000313" key="5">
    <source>
        <dbReference type="EMBL" id="CNI06873.1"/>
    </source>
</evidence>
<reference evidence="8" key="2">
    <citation type="submission" date="2015-03" db="EMBL/GenBank/DDBJ databases">
        <authorList>
            <consortium name="Pathogen Informatics"/>
        </authorList>
    </citation>
    <scope>NUCLEOTIDE SEQUENCE [LARGE SCALE GENOMIC DNA]</scope>
    <source>
        <strain evidence="8">A125KOH2</strain>
    </source>
</reference>
<evidence type="ECO:0000313" key="6">
    <source>
        <dbReference type="EMBL" id="CRY68835.1"/>
    </source>
</evidence>
<evidence type="ECO:0000313" key="7">
    <source>
        <dbReference type="Proteomes" id="UP000044625"/>
    </source>
</evidence>
<proteinExistence type="predicted"/>
<dbReference type="InterPro" id="IPR010982">
    <property type="entry name" value="Lambda_DNA-bd_dom_sf"/>
</dbReference>
<dbReference type="OrthoDB" id="6479955at2"/>
<dbReference type="Pfam" id="PF13377">
    <property type="entry name" value="Peripla_BP_3"/>
    <property type="match status" value="1"/>
</dbReference>
<feature type="domain" description="HTH lacI-type" evidence="4">
    <location>
        <begin position="2"/>
        <end position="56"/>
    </location>
</feature>
<dbReference type="Pfam" id="PF00356">
    <property type="entry name" value="LacI"/>
    <property type="match status" value="1"/>
</dbReference>
<dbReference type="Gene3D" id="3.40.50.2300">
    <property type="match status" value="2"/>
</dbReference>
<dbReference type="SUPFAM" id="SSF47413">
    <property type="entry name" value="lambda repressor-like DNA-binding domains"/>
    <property type="match status" value="1"/>
</dbReference>
<dbReference type="Gene3D" id="1.10.260.40">
    <property type="entry name" value="lambda repressor-like DNA-binding domains"/>
    <property type="match status" value="1"/>
</dbReference>
<keyword evidence="3" id="KW-0804">Transcription</keyword>
<dbReference type="Proteomes" id="UP000044625">
    <property type="component" value="Unassembled WGS sequence"/>
</dbReference>
<keyword evidence="1" id="KW-0805">Transcription regulation</keyword>
<dbReference type="PRINTS" id="PR00036">
    <property type="entry name" value="HTHLACI"/>
</dbReference>
<dbReference type="EMBL" id="CWJL01000026">
    <property type="protein sequence ID" value="CRY68835.1"/>
    <property type="molecule type" value="Genomic_DNA"/>
</dbReference>
<organism evidence="5 8">
    <name type="scientific">Yersinia pekkanenii</name>
    <dbReference type="NCBI Taxonomy" id="1288385"/>
    <lineage>
        <taxon>Bacteria</taxon>
        <taxon>Pseudomonadati</taxon>
        <taxon>Pseudomonadota</taxon>
        <taxon>Gammaproteobacteria</taxon>
        <taxon>Enterobacterales</taxon>
        <taxon>Yersiniaceae</taxon>
        <taxon>Yersinia</taxon>
    </lineage>
</organism>
<dbReference type="PROSITE" id="PS50932">
    <property type="entry name" value="HTH_LACI_2"/>
    <property type="match status" value="1"/>
</dbReference>
<keyword evidence="2" id="KW-0238">DNA-binding</keyword>
<dbReference type="Proteomes" id="UP000045840">
    <property type="component" value="Unassembled WGS sequence"/>
</dbReference>